<keyword evidence="8" id="KW-0862">Zinc</keyword>
<feature type="transmembrane region" description="Helical" evidence="10">
    <location>
        <begin position="758"/>
        <end position="779"/>
    </location>
</feature>
<dbReference type="InterPro" id="IPR004333">
    <property type="entry name" value="SBP_dom"/>
</dbReference>
<keyword evidence="6 10" id="KW-1133">Transmembrane helix</keyword>
<feature type="transmembrane region" description="Helical" evidence="10">
    <location>
        <begin position="1061"/>
        <end position="1085"/>
    </location>
</feature>
<evidence type="ECO:0000256" key="6">
    <source>
        <dbReference type="ARBA" id="ARBA00022989"/>
    </source>
</evidence>
<feature type="transmembrane region" description="Helical" evidence="10">
    <location>
        <begin position="843"/>
        <end position="863"/>
    </location>
</feature>
<feature type="transmembrane region" description="Helical" evidence="10">
    <location>
        <begin position="1129"/>
        <end position="1147"/>
    </location>
</feature>
<dbReference type="PANTHER" id="PTHR48021:SF37">
    <property type="entry name" value="SUGAR TRANSPORTER ERD6-LIKE 16"/>
    <property type="match status" value="1"/>
</dbReference>
<dbReference type="SUPFAM" id="SSF103612">
    <property type="entry name" value="SBT domain"/>
    <property type="match status" value="1"/>
</dbReference>
<evidence type="ECO:0000256" key="9">
    <source>
        <dbReference type="SAM" id="MobiDB-lite"/>
    </source>
</evidence>
<dbReference type="GO" id="GO:0005634">
    <property type="term" value="C:nucleus"/>
    <property type="evidence" value="ECO:0007669"/>
    <property type="project" value="InterPro"/>
</dbReference>
<keyword evidence="4" id="KW-0762">Sugar transport</keyword>
<evidence type="ECO:0000256" key="5">
    <source>
        <dbReference type="ARBA" id="ARBA00022692"/>
    </source>
</evidence>
<dbReference type="GO" id="GO:0003677">
    <property type="term" value="F:DNA binding"/>
    <property type="evidence" value="ECO:0007669"/>
    <property type="project" value="InterPro"/>
</dbReference>
<comment type="subcellular location">
    <subcellularLocation>
        <location evidence="1">Membrane</location>
        <topology evidence="1">Multi-pass membrane protein</topology>
    </subcellularLocation>
</comment>
<evidence type="ECO:0000259" key="12">
    <source>
        <dbReference type="PROSITE" id="PS51141"/>
    </source>
</evidence>
<evidence type="ECO:0000256" key="10">
    <source>
        <dbReference type="SAM" id="Phobius"/>
    </source>
</evidence>
<organism evidence="13 14">
    <name type="scientific">Pyrus ussuriensis x Pyrus communis</name>
    <dbReference type="NCBI Taxonomy" id="2448454"/>
    <lineage>
        <taxon>Eukaryota</taxon>
        <taxon>Viridiplantae</taxon>
        <taxon>Streptophyta</taxon>
        <taxon>Embryophyta</taxon>
        <taxon>Tracheophyta</taxon>
        <taxon>Spermatophyta</taxon>
        <taxon>Magnoliopsida</taxon>
        <taxon>eudicotyledons</taxon>
        <taxon>Gunneridae</taxon>
        <taxon>Pentapetalae</taxon>
        <taxon>rosids</taxon>
        <taxon>fabids</taxon>
        <taxon>Rosales</taxon>
        <taxon>Rosaceae</taxon>
        <taxon>Amygdaloideae</taxon>
        <taxon>Maleae</taxon>
        <taxon>Pyrus</taxon>
    </lineage>
</organism>
<dbReference type="GO" id="GO:0016020">
    <property type="term" value="C:membrane"/>
    <property type="evidence" value="ECO:0007669"/>
    <property type="project" value="UniProtKB-SubCell"/>
</dbReference>
<feature type="transmembrane region" description="Helical" evidence="10">
    <location>
        <begin position="785"/>
        <end position="802"/>
    </location>
</feature>
<comment type="caution">
    <text evidence="13">The sequence shown here is derived from an EMBL/GenBank/DDBJ whole genome shotgun (WGS) entry which is preliminary data.</text>
</comment>
<dbReference type="Gene3D" id="1.20.1250.20">
    <property type="entry name" value="MFS general substrate transporter like domains"/>
    <property type="match status" value="1"/>
</dbReference>
<evidence type="ECO:0000256" key="7">
    <source>
        <dbReference type="ARBA" id="ARBA00023136"/>
    </source>
</evidence>
<dbReference type="InterPro" id="IPR005829">
    <property type="entry name" value="Sugar_transporter_CS"/>
</dbReference>
<feature type="transmembrane region" description="Helical" evidence="10">
    <location>
        <begin position="1097"/>
        <end position="1117"/>
    </location>
</feature>
<feature type="region of interest" description="Disordered" evidence="9">
    <location>
        <begin position="230"/>
        <end position="249"/>
    </location>
</feature>
<evidence type="ECO:0000259" key="11">
    <source>
        <dbReference type="PROSITE" id="PS50850"/>
    </source>
</evidence>
<evidence type="ECO:0000256" key="1">
    <source>
        <dbReference type="ARBA" id="ARBA00004141"/>
    </source>
</evidence>
<proteinExistence type="inferred from homology"/>
<keyword evidence="8" id="KW-0863">Zinc-finger</keyword>
<dbReference type="GO" id="GO:0008270">
    <property type="term" value="F:zinc ion binding"/>
    <property type="evidence" value="ECO:0007669"/>
    <property type="project" value="UniProtKB-KW"/>
</dbReference>
<keyword evidence="5 10" id="KW-0812">Transmembrane</keyword>
<reference evidence="13 14" key="1">
    <citation type="submission" date="2019-09" db="EMBL/GenBank/DDBJ databases">
        <authorList>
            <person name="Ou C."/>
        </authorList>
    </citation>
    <scope>NUCLEOTIDE SEQUENCE [LARGE SCALE GENOMIC DNA]</scope>
    <source>
        <strain evidence="13">S2</strain>
        <tissue evidence="13">Leaf</tissue>
    </source>
</reference>
<feature type="region of interest" description="Disordered" evidence="9">
    <location>
        <begin position="31"/>
        <end position="62"/>
    </location>
</feature>
<accession>A0A5N5FE85</accession>
<feature type="region of interest" description="Disordered" evidence="9">
    <location>
        <begin position="266"/>
        <end position="289"/>
    </location>
</feature>
<reference evidence="14" key="2">
    <citation type="submission" date="2019-10" db="EMBL/GenBank/DDBJ databases">
        <title>A de novo genome assembly of a pear dwarfing rootstock.</title>
        <authorList>
            <person name="Wang F."/>
            <person name="Wang J."/>
            <person name="Li S."/>
            <person name="Zhang Y."/>
            <person name="Fang M."/>
            <person name="Ma L."/>
            <person name="Zhao Y."/>
            <person name="Jiang S."/>
        </authorList>
    </citation>
    <scope>NUCLEOTIDE SEQUENCE [LARGE SCALE GENOMIC DNA]</scope>
</reference>
<dbReference type="SUPFAM" id="SSF103473">
    <property type="entry name" value="MFS general substrate transporter"/>
    <property type="match status" value="1"/>
</dbReference>
<sequence length="1174" mass="129937">MEIQPPLPSDDTSTVWDWGDLLDFTVDDDLSISWGSAENPDPEVGPAPERPPEDPNLNSSRIRKRDPRLACSNFLAGHIPCACPEVDARMMELEEEEAGHGKKRVKTGRAPTGTARCQVPSCGVDIKELKGYHRRHRVCLACANAITVVIDGETKRYCQQCGKFHVLPDFDEGKRSCRRKLERHNNRRRRKPSDYKGASGKESQKENQTEETNFDGGATEDSLQLSSQLNEKEELLESEGGRTPILCSVPESQNVHSDSVVSVMASGETQKDARKHDSNNSLSPHNCDNKSYSSMCPTGRISFKLYDWNPAEFPRRLRHQIFQWLANMPVELEGYIRPGCTILTVFIAMPKFMWMKLLEDPVSYIHEFVAVPGKMLSGRGNILIYLNDMIFRIVKDGTNVIKKKVEVRAPRLHYVHPTFFEAGKPMEFVACGKSKLLSHKLLNKNLYGYRFLVSFSGKYLAYNYSPPSSHSQIEGDTASNLDHQLCKIQVPQTDADCFGPAFIEIENESGLSNFIPVLIGDKEVCAEMKTIQNRYEESFSSQGLHCSFSGSLSNSCEASSLRHTAFSEVILDIAWLLKQPSSENFQQIMTASQIQRFNYLFNFLISIKSTTILDKVLQNLEILMAKMELNSAINGSTDADMRLLQNYMNYTRDLLCKKFESSVRLVKKEDLVSQSQTCFQNDGKLVAPFYCQDTEITVDGRLGVIVGSTSDERSETVPLLSKKAVGKANLTKELPSVAKWYTSGEVLRSRSGGMFLRFRPTLLVISATAICVGFCAVLIHPHKFSMFGSILTIGGMLGAVTSGRTADFLGRKGAMRMSASFCITGWLAIYFSKGALSLDVGRFFTGFGIGVFSYVVPIFIAEIAPKNLRGGLTTLNQLMIVTGLSVSFVIGTIISWETLALTGIIPCIFLLVGLCFVPESPRWLAKIGREKEFQVALQRLRGKDADISDEMDEIQEYIATQQSLPKIGVGLMVFQQFGGINGIGFYASQTFEEAGISSKIGTIAYACVQVPITVVGAALIDKSGRRPLIMVSATGTFLGCFLAGTSFFLKGNGLLLNWVPIIAVSGVLIYIASFSLGMGAVPWVIMSEVFPIHVKGAAGSLVVLVNWLGAWAVSYTYNFLMSWSSSRTYYIYAGFSLLTIIFVAKLVPETKGKTLEEIQACINSDKGGQDVVNR</sequence>
<gene>
    <name evidence="13" type="ORF">D8674_009751</name>
</gene>
<dbReference type="Pfam" id="PF26102">
    <property type="entry name" value="Ig_SPL7"/>
    <property type="match status" value="1"/>
</dbReference>
<protein>
    <submittedName>
        <fullName evidence="13">Squamosa promoter-binding-like protein 7</fullName>
    </submittedName>
</protein>
<feature type="transmembrane region" description="Helical" evidence="10">
    <location>
        <begin position="875"/>
        <end position="894"/>
    </location>
</feature>
<dbReference type="NCBIfam" id="TIGR00879">
    <property type="entry name" value="SP"/>
    <property type="match status" value="1"/>
</dbReference>
<dbReference type="InterPro" id="IPR036259">
    <property type="entry name" value="MFS_trans_sf"/>
</dbReference>
<dbReference type="PANTHER" id="PTHR48021">
    <property type="match status" value="1"/>
</dbReference>
<evidence type="ECO:0000313" key="13">
    <source>
        <dbReference type="EMBL" id="KAB2599480.1"/>
    </source>
</evidence>
<dbReference type="OrthoDB" id="514967at2759"/>
<dbReference type="Pfam" id="PF00083">
    <property type="entry name" value="Sugar_tr"/>
    <property type="match status" value="1"/>
</dbReference>
<keyword evidence="8" id="KW-0479">Metal-binding</keyword>
<dbReference type="GO" id="GO:0051119">
    <property type="term" value="F:sugar transmembrane transporter activity"/>
    <property type="evidence" value="ECO:0007669"/>
    <property type="project" value="InterPro"/>
</dbReference>
<comment type="similarity">
    <text evidence="2">Belongs to the major facilitator superfamily. Sugar transporter (TC 2.A.1.1) family.</text>
</comment>
<dbReference type="InterPro" id="IPR003663">
    <property type="entry name" value="Sugar/inositol_transpt"/>
</dbReference>
<dbReference type="Proteomes" id="UP000327157">
    <property type="component" value="Chromosome 13"/>
</dbReference>
<feature type="transmembrane region" description="Helical" evidence="10">
    <location>
        <begin position="1028"/>
        <end position="1049"/>
    </location>
</feature>
<feature type="transmembrane region" description="Helical" evidence="10">
    <location>
        <begin position="900"/>
        <end position="917"/>
    </location>
</feature>
<dbReference type="Gene3D" id="4.10.1100.10">
    <property type="entry name" value="Transcription factor, SBP-box domain"/>
    <property type="match status" value="1"/>
</dbReference>
<dbReference type="EMBL" id="SMOL01000753">
    <property type="protein sequence ID" value="KAB2599480.1"/>
    <property type="molecule type" value="Genomic_DNA"/>
</dbReference>
<dbReference type="FunFam" id="1.20.1250.20:FF:000043">
    <property type="entry name" value="sugar transporter ERD6-like 6"/>
    <property type="match status" value="1"/>
</dbReference>
<dbReference type="CDD" id="cd17358">
    <property type="entry name" value="MFS_GLUT6_8_Class3_like"/>
    <property type="match status" value="1"/>
</dbReference>
<dbReference type="InterPro" id="IPR005828">
    <property type="entry name" value="MFS_sugar_transport-like"/>
</dbReference>
<feature type="compositionally biased region" description="Basic and acidic residues" evidence="9">
    <location>
        <begin position="269"/>
        <end position="278"/>
    </location>
</feature>
<dbReference type="InterPro" id="IPR050549">
    <property type="entry name" value="MFS_Trehalose_Transporter"/>
</dbReference>
<dbReference type="PROSITE" id="PS50850">
    <property type="entry name" value="MFS"/>
    <property type="match status" value="1"/>
</dbReference>
<feature type="region of interest" description="Disordered" evidence="9">
    <location>
        <begin position="181"/>
        <end position="224"/>
    </location>
</feature>
<evidence type="ECO:0000256" key="3">
    <source>
        <dbReference type="ARBA" id="ARBA00022448"/>
    </source>
</evidence>
<dbReference type="PROSITE" id="PS00216">
    <property type="entry name" value="SUGAR_TRANSPORT_1"/>
    <property type="match status" value="1"/>
</dbReference>
<evidence type="ECO:0000313" key="14">
    <source>
        <dbReference type="Proteomes" id="UP000327157"/>
    </source>
</evidence>
<evidence type="ECO:0000256" key="2">
    <source>
        <dbReference type="ARBA" id="ARBA00010992"/>
    </source>
</evidence>
<dbReference type="PROSITE" id="PS51141">
    <property type="entry name" value="ZF_SBP"/>
    <property type="match status" value="1"/>
</dbReference>
<reference evidence="13 14" key="3">
    <citation type="submission" date="2019-11" db="EMBL/GenBank/DDBJ databases">
        <title>A de novo genome assembly of a pear dwarfing rootstock.</title>
        <authorList>
            <person name="Wang F."/>
            <person name="Wang J."/>
            <person name="Li S."/>
            <person name="Zhang Y."/>
            <person name="Fang M."/>
            <person name="Ma L."/>
            <person name="Zhao Y."/>
            <person name="Jiang S."/>
        </authorList>
    </citation>
    <scope>NUCLEOTIDE SEQUENCE [LARGE SCALE GENOMIC DNA]</scope>
    <source>
        <strain evidence="13">S2</strain>
        <tissue evidence="13">Leaf</tissue>
    </source>
</reference>
<dbReference type="InterPro" id="IPR020846">
    <property type="entry name" value="MFS_dom"/>
</dbReference>
<dbReference type="InterPro" id="IPR044775">
    <property type="entry name" value="MFS_ERD6/Tret1-like"/>
</dbReference>
<evidence type="ECO:0000256" key="4">
    <source>
        <dbReference type="ARBA" id="ARBA00022597"/>
    </source>
</evidence>
<feature type="compositionally biased region" description="Basic residues" evidence="9">
    <location>
        <begin position="181"/>
        <end position="191"/>
    </location>
</feature>
<keyword evidence="3" id="KW-0813">Transport</keyword>
<feature type="domain" description="SBP-type" evidence="12">
    <location>
        <begin position="114"/>
        <end position="191"/>
    </location>
</feature>
<feature type="compositionally biased region" description="Polar residues" evidence="9">
    <location>
        <begin position="279"/>
        <end position="289"/>
    </location>
</feature>
<dbReference type="PRINTS" id="PR00171">
    <property type="entry name" value="SUGRTRNSPORT"/>
</dbReference>
<dbReference type="InterPro" id="IPR036893">
    <property type="entry name" value="SBP_sf"/>
</dbReference>
<keyword evidence="14" id="KW-1185">Reference proteome</keyword>
<feature type="domain" description="Major facilitator superfamily (MFS) profile" evidence="11">
    <location>
        <begin position="745"/>
        <end position="1151"/>
    </location>
</feature>
<evidence type="ECO:0000256" key="8">
    <source>
        <dbReference type="PROSITE-ProRule" id="PRU00470"/>
    </source>
</evidence>
<dbReference type="AlphaFoldDB" id="A0A5N5FE85"/>
<name>A0A5N5FE85_9ROSA</name>
<dbReference type="PROSITE" id="PS00217">
    <property type="entry name" value="SUGAR_TRANSPORT_2"/>
    <property type="match status" value="1"/>
</dbReference>
<keyword evidence="7 10" id="KW-0472">Membrane</keyword>
<dbReference type="Pfam" id="PF03110">
    <property type="entry name" value="SBP"/>
    <property type="match status" value="1"/>
</dbReference>